<dbReference type="CDD" id="cd06445">
    <property type="entry name" value="ATase"/>
    <property type="match status" value="1"/>
</dbReference>
<dbReference type="Gene3D" id="1.10.10.10">
    <property type="entry name" value="Winged helix-like DNA-binding domain superfamily/Winged helix DNA-binding domain"/>
    <property type="match status" value="1"/>
</dbReference>
<accession>A0ABR6EAA5</accession>
<sequence length="246" mass="26739">MPADLAIRIMQRAGVADREYDRYATVDGPVTRLFVAYGRGAVTGSAPVEWYAGPDAFEEAHLHRTGRSALPTAKPLPGVVGALRTGRDRTLRYDYGGLPEAQRRVLEAVRAIPRGQLRPVGWLGREAGLPEATAAEVLAAVRASPAPVLIPVHRVGDETGRPVDCGLPPDLVGRLRAHEGVDEDRLTRFSADGTRYLGSDTTRIFCYPTCAHARRITDRHRVPFGSVDAARVAGYRPCRSCRPVVV</sequence>
<dbReference type="EMBL" id="WMLF01000010">
    <property type="protein sequence ID" value="MBB1242266.1"/>
    <property type="molecule type" value="Genomic_DNA"/>
</dbReference>
<evidence type="ECO:0000313" key="5">
    <source>
        <dbReference type="EMBL" id="MBB1242266.1"/>
    </source>
</evidence>
<evidence type="ECO:0000256" key="2">
    <source>
        <dbReference type="ARBA" id="ARBA00023159"/>
    </source>
</evidence>
<dbReference type="InterPro" id="IPR014048">
    <property type="entry name" value="MethylDNA_cys_MeTrfase_DNA-bd"/>
</dbReference>
<keyword evidence="6" id="KW-1185">Reference proteome</keyword>
<protein>
    <submittedName>
        <fullName evidence="5">MGMT family protein</fullName>
    </submittedName>
</protein>
<proteinExistence type="predicted"/>
<dbReference type="Pfam" id="PF02805">
    <property type="entry name" value="Ada_Zn_binding"/>
    <property type="match status" value="1"/>
</dbReference>
<dbReference type="SUPFAM" id="SSF46767">
    <property type="entry name" value="Methylated DNA-protein cysteine methyltransferase, C-terminal domain"/>
    <property type="match status" value="1"/>
</dbReference>
<evidence type="ECO:0000259" key="3">
    <source>
        <dbReference type="Pfam" id="PF01035"/>
    </source>
</evidence>
<evidence type="ECO:0000313" key="6">
    <source>
        <dbReference type="Proteomes" id="UP000766698"/>
    </source>
</evidence>
<feature type="domain" description="Ada DNA repair metal-binding" evidence="4">
    <location>
        <begin position="190"/>
        <end position="243"/>
    </location>
</feature>
<dbReference type="InterPro" id="IPR036217">
    <property type="entry name" value="MethylDNA_cys_MeTrfase_DNAb"/>
</dbReference>
<dbReference type="Pfam" id="PF01035">
    <property type="entry name" value="DNA_binding_1"/>
    <property type="match status" value="1"/>
</dbReference>
<reference evidence="6" key="1">
    <citation type="journal article" date="2020" name="Syst. Appl. Microbiol.">
        <title>Streptomyces alkaliterrae sp. nov., isolated from an alkaline soil, and emended descriptions of Streptomyces alkaliphilus, Streptomyces calidiresistens and Streptomyces durbertensis.</title>
        <authorList>
            <person name="Swiecimska M."/>
            <person name="Golinska P."/>
            <person name="Nouioui I."/>
            <person name="Wypij M."/>
            <person name="Rai M."/>
            <person name="Sangal V."/>
            <person name="Goodfellow M."/>
        </authorList>
    </citation>
    <scope>NUCLEOTIDE SEQUENCE [LARGE SCALE GENOMIC DNA]</scope>
    <source>
        <strain evidence="6">DSM 104538</strain>
    </source>
</reference>
<organism evidence="5 6">
    <name type="scientific">Streptomyces durbertensis</name>
    <dbReference type="NCBI Taxonomy" id="2448886"/>
    <lineage>
        <taxon>Bacteria</taxon>
        <taxon>Bacillati</taxon>
        <taxon>Actinomycetota</taxon>
        <taxon>Actinomycetes</taxon>
        <taxon>Kitasatosporales</taxon>
        <taxon>Streptomycetaceae</taxon>
        <taxon>Streptomyces</taxon>
    </lineage>
</organism>
<keyword evidence="1" id="KW-0227">DNA damage</keyword>
<comment type="caution">
    <text evidence="5">The sequence shown here is derived from an EMBL/GenBank/DDBJ whole genome shotgun (WGS) entry which is preliminary data.</text>
</comment>
<evidence type="ECO:0000256" key="1">
    <source>
        <dbReference type="ARBA" id="ARBA00022763"/>
    </source>
</evidence>
<name>A0ABR6EAA5_9ACTN</name>
<feature type="domain" description="Methylated-DNA-[protein]-cysteine S-methyltransferase DNA binding" evidence="3">
    <location>
        <begin position="101"/>
        <end position="174"/>
    </location>
</feature>
<dbReference type="Proteomes" id="UP000766698">
    <property type="component" value="Unassembled WGS sequence"/>
</dbReference>
<gene>
    <name evidence="5" type="ORF">GL263_01550</name>
</gene>
<dbReference type="InterPro" id="IPR036388">
    <property type="entry name" value="WH-like_DNA-bd_sf"/>
</dbReference>
<dbReference type="SUPFAM" id="SSF57884">
    <property type="entry name" value="Ada DNA repair protein, N-terminal domain (N-Ada 10)"/>
    <property type="match status" value="1"/>
</dbReference>
<keyword evidence="2" id="KW-0010">Activator</keyword>
<dbReference type="InterPro" id="IPR004026">
    <property type="entry name" value="Ada_DNA_repair_Zn-bd"/>
</dbReference>
<evidence type="ECO:0000259" key="4">
    <source>
        <dbReference type="Pfam" id="PF02805"/>
    </source>
</evidence>
<dbReference type="Gene3D" id="3.40.10.10">
    <property type="entry name" value="DNA Methylphosphotriester Repair Domain"/>
    <property type="match status" value="1"/>
</dbReference>
<dbReference type="InterPro" id="IPR035451">
    <property type="entry name" value="Ada-like_dom_sf"/>
</dbReference>